<proteinExistence type="predicted"/>
<dbReference type="STRING" id="909626.AQJ91_05490"/>
<name>A0A124IFN8_9ACTN</name>
<dbReference type="Proteomes" id="UP000053260">
    <property type="component" value="Unassembled WGS sequence"/>
</dbReference>
<reference evidence="1 2" key="1">
    <citation type="submission" date="2015-10" db="EMBL/GenBank/DDBJ databases">
        <title>Draft genome sequence of Streptomyces sp. RV15, isolated from a marine sponge.</title>
        <authorList>
            <person name="Ruckert C."/>
            <person name="Abdelmohsen U.R."/>
            <person name="Winkler A."/>
            <person name="Hentschel U."/>
            <person name="Kalinowski J."/>
            <person name="Kampfer P."/>
            <person name="Glaeser S."/>
        </authorList>
    </citation>
    <scope>NUCLEOTIDE SEQUENCE [LARGE SCALE GENOMIC DNA]</scope>
    <source>
        <strain evidence="1 2">RV15</strain>
    </source>
</reference>
<evidence type="ECO:0000313" key="1">
    <source>
        <dbReference type="EMBL" id="KUO22042.1"/>
    </source>
</evidence>
<dbReference type="AlphaFoldDB" id="A0A124IFN8"/>
<gene>
    <name evidence="1" type="ORF">AQJ91_05490</name>
</gene>
<comment type="caution">
    <text evidence="1">The sequence shown here is derived from an EMBL/GenBank/DDBJ whole genome shotgun (WGS) entry which is preliminary data.</text>
</comment>
<dbReference type="EMBL" id="LMXB01000019">
    <property type="protein sequence ID" value="KUO22042.1"/>
    <property type="molecule type" value="Genomic_DNA"/>
</dbReference>
<keyword evidence="2" id="KW-1185">Reference proteome</keyword>
<accession>A0A124IFN8</accession>
<sequence>MTAVFCRTSGKTPDQRALHDSVPPVRQAFRRWLLALVVVAPFGARQGWRQRKLIRRHLDYVLLGVTVYNTLSIRPG</sequence>
<protein>
    <submittedName>
        <fullName evidence="1">Uncharacterized protein</fullName>
    </submittedName>
</protein>
<evidence type="ECO:0000313" key="2">
    <source>
        <dbReference type="Proteomes" id="UP000053260"/>
    </source>
</evidence>
<organism evidence="1 2">
    <name type="scientific">Streptomyces dysideae</name>
    <dbReference type="NCBI Taxonomy" id="909626"/>
    <lineage>
        <taxon>Bacteria</taxon>
        <taxon>Bacillati</taxon>
        <taxon>Actinomycetota</taxon>
        <taxon>Actinomycetes</taxon>
        <taxon>Kitasatosporales</taxon>
        <taxon>Streptomycetaceae</taxon>
        <taxon>Streptomyces</taxon>
    </lineage>
</organism>